<evidence type="ECO:0000256" key="7">
    <source>
        <dbReference type="SAM" id="Phobius"/>
    </source>
</evidence>
<feature type="compositionally biased region" description="Basic and acidic residues" evidence="6">
    <location>
        <begin position="127"/>
        <end position="140"/>
    </location>
</feature>
<comment type="caution">
    <text evidence="9">The sequence shown here is derived from an EMBL/GenBank/DDBJ whole genome shotgun (WGS) entry which is preliminary data.</text>
</comment>
<comment type="subcellular location">
    <subcellularLocation>
        <location evidence="1">Cell membrane</location>
        <topology evidence="1">Multi-pass membrane protein</topology>
    </subcellularLocation>
</comment>
<evidence type="ECO:0000313" key="10">
    <source>
        <dbReference type="Proteomes" id="UP000029964"/>
    </source>
</evidence>
<feature type="region of interest" description="Disordered" evidence="6">
    <location>
        <begin position="1"/>
        <end position="81"/>
    </location>
</feature>
<feature type="compositionally biased region" description="Polar residues" evidence="6">
    <location>
        <begin position="1"/>
        <end position="19"/>
    </location>
</feature>
<dbReference type="AlphaFoldDB" id="A0A086TF28"/>
<proteinExistence type="predicted"/>
<dbReference type="PANTHER" id="PTHR34187:SF2">
    <property type="entry name" value="DUF202 DOMAIN-CONTAINING PROTEIN"/>
    <property type="match status" value="1"/>
</dbReference>
<evidence type="ECO:0000259" key="8">
    <source>
        <dbReference type="Pfam" id="PF02656"/>
    </source>
</evidence>
<keyword evidence="2" id="KW-1003">Cell membrane</keyword>
<dbReference type="OrthoDB" id="199599at2759"/>
<dbReference type="InterPro" id="IPR003807">
    <property type="entry name" value="DUF202"/>
</dbReference>
<keyword evidence="10" id="KW-1185">Reference proteome</keyword>
<evidence type="ECO:0000256" key="1">
    <source>
        <dbReference type="ARBA" id="ARBA00004651"/>
    </source>
</evidence>
<feature type="domain" description="DUF202" evidence="8">
    <location>
        <begin position="175"/>
        <end position="253"/>
    </location>
</feature>
<accession>A0A086TF28</accession>
<evidence type="ECO:0000313" key="9">
    <source>
        <dbReference type="EMBL" id="KFH47960.1"/>
    </source>
</evidence>
<dbReference type="EMBL" id="JPKY01000006">
    <property type="protein sequence ID" value="KFH47960.1"/>
    <property type="molecule type" value="Genomic_DNA"/>
</dbReference>
<evidence type="ECO:0000256" key="3">
    <source>
        <dbReference type="ARBA" id="ARBA00022692"/>
    </source>
</evidence>
<protein>
    <recommendedName>
        <fullName evidence="8">DUF202 domain-containing protein</fullName>
    </recommendedName>
</protein>
<keyword evidence="4 7" id="KW-1133">Transmembrane helix</keyword>
<evidence type="ECO:0000256" key="6">
    <source>
        <dbReference type="SAM" id="MobiDB-lite"/>
    </source>
</evidence>
<name>A0A086TF28_HAPC1</name>
<feature type="transmembrane region" description="Helical" evidence="7">
    <location>
        <begin position="184"/>
        <end position="206"/>
    </location>
</feature>
<keyword evidence="3 7" id="KW-0812">Transmembrane</keyword>
<evidence type="ECO:0000256" key="5">
    <source>
        <dbReference type="ARBA" id="ARBA00023136"/>
    </source>
</evidence>
<organism evidence="9 10">
    <name type="scientific">Hapsidospora chrysogenum (strain ATCC 11550 / CBS 779.69 / DSM 880 / IAM 14645 / JCM 23072 / IMI 49137)</name>
    <name type="common">Acremonium chrysogenum</name>
    <dbReference type="NCBI Taxonomy" id="857340"/>
    <lineage>
        <taxon>Eukaryota</taxon>
        <taxon>Fungi</taxon>
        <taxon>Dikarya</taxon>
        <taxon>Ascomycota</taxon>
        <taxon>Pezizomycotina</taxon>
        <taxon>Sordariomycetes</taxon>
        <taxon>Hypocreomycetidae</taxon>
        <taxon>Hypocreales</taxon>
        <taxon>Bionectriaceae</taxon>
        <taxon>Hapsidospora</taxon>
    </lineage>
</organism>
<gene>
    <name evidence="9" type="ORF">ACRE_012270</name>
</gene>
<evidence type="ECO:0000256" key="2">
    <source>
        <dbReference type="ARBA" id="ARBA00022475"/>
    </source>
</evidence>
<evidence type="ECO:0000256" key="4">
    <source>
        <dbReference type="ARBA" id="ARBA00022989"/>
    </source>
</evidence>
<dbReference type="Proteomes" id="UP000029964">
    <property type="component" value="Unassembled WGS sequence"/>
</dbReference>
<dbReference type="HOGENOM" id="CLU_053359_0_0_1"/>
<reference evidence="10" key="1">
    <citation type="journal article" date="2014" name="Genome Announc.">
        <title>Genome sequence and annotation of Acremonium chrysogenum, producer of the beta-lactam antibiotic cephalosporin C.</title>
        <authorList>
            <person name="Terfehr D."/>
            <person name="Dahlmann T.A."/>
            <person name="Specht T."/>
            <person name="Zadra I."/>
            <person name="Kuernsteiner H."/>
            <person name="Kueck U."/>
        </authorList>
    </citation>
    <scope>NUCLEOTIDE SEQUENCE [LARGE SCALE GENOMIC DNA]</scope>
    <source>
        <strain evidence="10">ATCC 11550 / CBS 779.69 / DSM 880 / IAM 14645 / JCM 23072 / IMI 49137</strain>
    </source>
</reference>
<feature type="compositionally biased region" description="Basic and acidic residues" evidence="6">
    <location>
        <begin position="32"/>
        <end position="49"/>
    </location>
</feature>
<feature type="transmembrane region" description="Helical" evidence="7">
    <location>
        <begin position="267"/>
        <end position="289"/>
    </location>
</feature>
<keyword evidence="5 7" id="KW-0472">Membrane</keyword>
<sequence length="295" mass="32921">MGDSDLSSPRQSATLRTANRQSSSRHHHRRQSATERIDEILENARERADSIAAEPIPSTDDNPSPGRGGLRRSQMSLSFDDLRPDETTAFLSRRLSNRHSYQTLQNNGNGIPRARIQPYKRRSASTIREDENAERASEGDHVEDDGPESGDPGWWHKATSPFRSIELENTGSVARDHLALERTFLAWLRTSLAFASIGIAVTQLFRLNTSLADADMPIGHETLRHVGRPLGAAFLAVSILILLLGYRRFFRGQQWIMRGKFPASRGTVMVLVLVTLSIMILSLVVVVVIHPGRRS</sequence>
<feature type="region of interest" description="Disordered" evidence="6">
    <location>
        <begin position="119"/>
        <end position="155"/>
    </location>
</feature>
<dbReference type="PANTHER" id="PTHR34187">
    <property type="entry name" value="FGR18P"/>
    <property type="match status" value="1"/>
</dbReference>
<dbReference type="GO" id="GO:0005886">
    <property type="term" value="C:plasma membrane"/>
    <property type="evidence" value="ECO:0007669"/>
    <property type="project" value="UniProtKB-SubCell"/>
</dbReference>
<feature type="transmembrane region" description="Helical" evidence="7">
    <location>
        <begin position="226"/>
        <end position="246"/>
    </location>
</feature>
<dbReference type="Pfam" id="PF02656">
    <property type="entry name" value="DUF202"/>
    <property type="match status" value="1"/>
</dbReference>
<dbReference type="InterPro" id="IPR052053">
    <property type="entry name" value="IM_YidH-like"/>
</dbReference>